<dbReference type="Proteomes" id="UP000243515">
    <property type="component" value="Unassembled WGS sequence"/>
</dbReference>
<feature type="region of interest" description="Disordered" evidence="1">
    <location>
        <begin position="89"/>
        <end position="117"/>
    </location>
</feature>
<comment type="caution">
    <text evidence="2">The sequence shown here is derived from an EMBL/GenBank/DDBJ whole genome shotgun (WGS) entry which is preliminary data.</text>
</comment>
<dbReference type="EMBL" id="NPHW01005706">
    <property type="protein sequence ID" value="OXV06472.1"/>
    <property type="molecule type" value="Genomic_DNA"/>
</dbReference>
<sequence>MTSIGIDFGLTHTEARLIFLGVICSEGQNKIDFDKMAVKGGYSSKASAYIQYRKAKRKLLEAHGEGNSNESVQPTLVSPMNIGSQTPGASLVGSPMGSVVTTPGTSSKRKGTLSTPKKKLEPASVTFYDYSSPTPIRASTLPQHQQAMLAPKLASLDVTMCTPPTNVNVFDSAPTPKKPRKPRANRISAPVFEPLHETKKRLREDAAQIDRPDIFLPNPAEGMDPNLAFDMPGGAFYDIVEDT</sequence>
<evidence type="ECO:0000313" key="3">
    <source>
        <dbReference type="Proteomes" id="UP000243515"/>
    </source>
</evidence>
<keyword evidence="3" id="KW-1185">Reference proteome</keyword>
<name>A0A232LQR9_9EURO</name>
<organism evidence="2 3">
    <name type="scientific">Elaphomyces granulatus</name>
    <dbReference type="NCBI Taxonomy" id="519963"/>
    <lineage>
        <taxon>Eukaryota</taxon>
        <taxon>Fungi</taxon>
        <taxon>Dikarya</taxon>
        <taxon>Ascomycota</taxon>
        <taxon>Pezizomycotina</taxon>
        <taxon>Eurotiomycetes</taxon>
        <taxon>Eurotiomycetidae</taxon>
        <taxon>Eurotiales</taxon>
        <taxon>Elaphomycetaceae</taxon>
        <taxon>Elaphomyces</taxon>
    </lineage>
</organism>
<evidence type="ECO:0000256" key="1">
    <source>
        <dbReference type="SAM" id="MobiDB-lite"/>
    </source>
</evidence>
<accession>A0A232LQR9</accession>
<dbReference type="AlphaFoldDB" id="A0A232LQR9"/>
<proteinExistence type="predicted"/>
<dbReference type="OrthoDB" id="5403747at2759"/>
<reference evidence="2 3" key="1">
    <citation type="journal article" date="2015" name="Environ. Microbiol.">
        <title>Metagenome sequence of Elaphomyces granulatus from sporocarp tissue reveals Ascomycota ectomycorrhizal fingerprints of genome expansion and a Proteobacteria-rich microbiome.</title>
        <authorList>
            <person name="Quandt C.A."/>
            <person name="Kohler A."/>
            <person name="Hesse C.N."/>
            <person name="Sharpton T.J."/>
            <person name="Martin F."/>
            <person name="Spatafora J.W."/>
        </authorList>
    </citation>
    <scope>NUCLEOTIDE SEQUENCE [LARGE SCALE GENOMIC DNA]</scope>
    <source>
        <strain evidence="2 3">OSC145934</strain>
    </source>
</reference>
<protein>
    <submittedName>
        <fullName evidence="2">Uncharacterized protein</fullName>
    </submittedName>
</protein>
<evidence type="ECO:0000313" key="2">
    <source>
        <dbReference type="EMBL" id="OXV06472.1"/>
    </source>
</evidence>
<gene>
    <name evidence="2" type="ORF">Egran_05758</name>
</gene>